<dbReference type="PANTHER" id="PTHR31252">
    <property type="entry name" value="DUF4419 DOMAIN-CONTAINING PROTEIN"/>
    <property type="match status" value="1"/>
</dbReference>
<comment type="caution">
    <text evidence="2">The sequence shown here is derived from an EMBL/GenBank/DDBJ whole genome shotgun (WGS) entry which is preliminary data.</text>
</comment>
<organism evidence="2 3">
    <name type="scientific">Didymosphaeria variabile</name>
    <dbReference type="NCBI Taxonomy" id="1932322"/>
    <lineage>
        <taxon>Eukaryota</taxon>
        <taxon>Fungi</taxon>
        <taxon>Dikarya</taxon>
        <taxon>Ascomycota</taxon>
        <taxon>Pezizomycotina</taxon>
        <taxon>Dothideomycetes</taxon>
        <taxon>Pleosporomycetidae</taxon>
        <taxon>Pleosporales</taxon>
        <taxon>Massarineae</taxon>
        <taxon>Didymosphaeriaceae</taxon>
        <taxon>Didymosphaeria</taxon>
    </lineage>
</organism>
<accession>A0A9W9CGV3</accession>
<sequence>MPYSTLSTKATSRDDLFKQTSPNDARDSKRIIHSSIPNSTFTESHVTSSNNGFVVMAWEAYSSHHHLSIRPDDIWFAILSQLSFYINKNAENLRQYFVNHEGQKELMIEEFGNIDTIDMGLFARRMTGKVQENVKDPNFRDWIMPTFSTTTVDDRSTAAVLMMGSLQAYFRYKFKCMCGIPSVTLLGEQSDYEDILQRLDKLKELGPETADWASLLRPVLRNFIASFAEVMTAETKSFWSRIAHHEGGSGVSKLSGWLTAFCFWGHDGVSLYYKPVSYRPFTIASPPFSLDPTTYTPNLAANVRSPGTVLDGVTYHTIDTDDIPNGFASVPVLVDDNGTQYRTKMVAGSLGIKAQYSGDMDEDGGKKLDSLSSLTGWIMYEVKDDVGDK</sequence>
<dbReference type="PANTHER" id="PTHR31252:SF11">
    <property type="entry name" value="DUF4419 DOMAIN-CONTAINING PROTEIN"/>
    <property type="match status" value="1"/>
</dbReference>
<reference evidence="2" key="1">
    <citation type="submission" date="2022-10" db="EMBL/GenBank/DDBJ databases">
        <title>Tapping the CABI collections for fungal endophytes: first genome assemblies for Collariella, Neodidymelliopsis, Ascochyta clinopodiicola, Didymella pomorum, Didymosphaeria variabile, Neocosmospora piperis and Neocucurbitaria cava.</title>
        <authorList>
            <person name="Hill R."/>
        </authorList>
    </citation>
    <scope>NUCLEOTIDE SEQUENCE</scope>
    <source>
        <strain evidence="2">IMI 356815</strain>
    </source>
</reference>
<gene>
    <name evidence="2" type="ORF">N0V89_001638</name>
</gene>
<dbReference type="Proteomes" id="UP001140513">
    <property type="component" value="Unassembled WGS sequence"/>
</dbReference>
<evidence type="ECO:0008006" key="4">
    <source>
        <dbReference type="Google" id="ProtNLM"/>
    </source>
</evidence>
<protein>
    <recommendedName>
        <fullName evidence="4">DUF4419 domain-containing protein</fullName>
    </recommendedName>
</protein>
<evidence type="ECO:0000313" key="2">
    <source>
        <dbReference type="EMBL" id="KAJ4361069.1"/>
    </source>
</evidence>
<evidence type="ECO:0000256" key="1">
    <source>
        <dbReference type="SAM" id="MobiDB-lite"/>
    </source>
</evidence>
<dbReference type="Pfam" id="PF14388">
    <property type="entry name" value="DUF4419"/>
    <property type="match status" value="1"/>
</dbReference>
<feature type="compositionally biased region" description="Polar residues" evidence="1">
    <location>
        <begin position="1"/>
        <end position="10"/>
    </location>
</feature>
<evidence type="ECO:0000313" key="3">
    <source>
        <dbReference type="Proteomes" id="UP001140513"/>
    </source>
</evidence>
<dbReference type="EMBL" id="JAPEUX010000001">
    <property type="protein sequence ID" value="KAJ4361069.1"/>
    <property type="molecule type" value="Genomic_DNA"/>
</dbReference>
<proteinExistence type="predicted"/>
<keyword evidence="3" id="KW-1185">Reference proteome</keyword>
<name>A0A9W9CGV3_9PLEO</name>
<feature type="region of interest" description="Disordered" evidence="1">
    <location>
        <begin position="1"/>
        <end position="27"/>
    </location>
</feature>
<dbReference type="InterPro" id="IPR025533">
    <property type="entry name" value="DUF4419"/>
</dbReference>
<dbReference type="OrthoDB" id="9978173at2759"/>
<dbReference type="RefSeq" id="XP_056077271.1">
    <property type="nucleotide sequence ID" value="XM_056210449.1"/>
</dbReference>
<dbReference type="AlphaFoldDB" id="A0A9W9CGV3"/>
<dbReference type="GeneID" id="80905168"/>